<gene>
    <name evidence="3" type="ORF">GCM10009118_00720</name>
</gene>
<keyword evidence="2" id="KW-1133">Transmembrane helix</keyword>
<protein>
    <submittedName>
        <fullName evidence="3">Uncharacterized protein</fullName>
    </submittedName>
</protein>
<evidence type="ECO:0000313" key="3">
    <source>
        <dbReference type="EMBL" id="GAA0873664.1"/>
    </source>
</evidence>
<feature type="region of interest" description="Disordered" evidence="1">
    <location>
        <begin position="107"/>
        <end position="147"/>
    </location>
</feature>
<sequence>MEKFKMNLDREQVSREQIQGYRNFNQLKKDFELIKKPIWKTPWFWGAGGVASTTILVTIYLLTQSKNITHEINYTQANLFQSTTLIDQEKTESETVTIQEELVAEYRKETKEQGASETKASMPDQESSSDKTISSTPEKSEESSGNRPVIRLDIVEEEFPELAKLSGASLEVLKGSRFDPSWFEQTWDDVELISLAENKFVLKFSSGKELNKLYVRKL</sequence>
<reference evidence="3 4" key="1">
    <citation type="journal article" date="2019" name="Int. J. Syst. Evol. Microbiol.">
        <title>The Global Catalogue of Microorganisms (GCM) 10K type strain sequencing project: providing services to taxonomists for standard genome sequencing and annotation.</title>
        <authorList>
            <consortium name="The Broad Institute Genomics Platform"/>
            <consortium name="The Broad Institute Genome Sequencing Center for Infectious Disease"/>
            <person name="Wu L."/>
            <person name="Ma J."/>
        </authorList>
    </citation>
    <scope>NUCLEOTIDE SEQUENCE [LARGE SCALE GENOMIC DNA]</scope>
    <source>
        <strain evidence="3 4">JCM 16083</strain>
    </source>
</reference>
<organism evidence="3 4">
    <name type="scientific">Wandonia haliotis</name>
    <dbReference type="NCBI Taxonomy" id="574963"/>
    <lineage>
        <taxon>Bacteria</taxon>
        <taxon>Pseudomonadati</taxon>
        <taxon>Bacteroidota</taxon>
        <taxon>Flavobacteriia</taxon>
        <taxon>Flavobacteriales</taxon>
        <taxon>Crocinitomicaceae</taxon>
        <taxon>Wandonia</taxon>
    </lineage>
</organism>
<evidence type="ECO:0000256" key="2">
    <source>
        <dbReference type="SAM" id="Phobius"/>
    </source>
</evidence>
<dbReference type="RefSeq" id="WP_343783915.1">
    <property type="nucleotide sequence ID" value="NZ_BAAAFH010000002.1"/>
</dbReference>
<feature type="transmembrane region" description="Helical" evidence="2">
    <location>
        <begin position="43"/>
        <end position="62"/>
    </location>
</feature>
<keyword evidence="2" id="KW-0472">Membrane</keyword>
<comment type="caution">
    <text evidence="3">The sequence shown here is derived from an EMBL/GenBank/DDBJ whole genome shotgun (WGS) entry which is preliminary data.</text>
</comment>
<dbReference type="EMBL" id="BAAAFH010000002">
    <property type="protein sequence ID" value="GAA0873664.1"/>
    <property type="molecule type" value="Genomic_DNA"/>
</dbReference>
<keyword evidence="2" id="KW-0812">Transmembrane</keyword>
<evidence type="ECO:0000313" key="4">
    <source>
        <dbReference type="Proteomes" id="UP001501126"/>
    </source>
</evidence>
<dbReference type="Proteomes" id="UP001501126">
    <property type="component" value="Unassembled WGS sequence"/>
</dbReference>
<proteinExistence type="predicted"/>
<name>A0ABN1ML95_9FLAO</name>
<evidence type="ECO:0000256" key="1">
    <source>
        <dbReference type="SAM" id="MobiDB-lite"/>
    </source>
</evidence>
<feature type="compositionally biased region" description="Polar residues" evidence="1">
    <location>
        <begin position="115"/>
        <end position="137"/>
    </location>
</feature>
<accession>A0ABN1ML95</accession>
<keyword evidence="4" id="KW-1185">Reference proteome</keyword>